<proteinExistence type="predicted"/>
<dbReference type="AlphaFoldDB" id="A0AAI9T7V3"/>
<dbReference type="PANTHER" id="PTHR10067">
    <property type="entry name" value="PHOSPHATIDYLSERINE DECARBOXYLASE"/>
    <property type="match status" value="1"/>
</dbReference>
<organism evidence="4 5">
    <name type="scientific">Penicillium thymicola</name>
    <dbReference type="NCBI Taxonomy" id="293382"/>
    <lineage>
        <taxon>Eukaryota</taxon>
        <taxon>Fungi</taxon>
        <taxon>Dikarya</taxon>
        <taxon>Ascomycota</taxon>
        <taxon>Pezizomycotina</taxon>
        <taxon>Eurotiomycetes</taxon>
        <taxon>Eurotiomycetidae</taxon>
        <taxon>Eurotiales</taxon>
        <taxon>Aspergillaceae</taxon>
        <taxon>Penicillium</taxon>
    </lineage>
</organism>
<keyword evidence="5" id="KW-1185">Reference proteome</keyword>
<evidence type="ECO:0000256" key="1">
    <source>
        <dbReference type="ARBA" id="ARBA00022793"/>
    </source>
</evidence>
<dbReference type="Pfam" id="PF12588">
    <property type="entry name" value="PSDC"/>
    <property type="match status" value="1"/>
</dbReference>
<comment type="caution">
    <text evidence="4">The sequence shown here is derived from an EMBL/GenBank/DDBJ whole genome shotgun (WGS) entry which is preliminary data.</text>
</comment>
<evidence type="ECO:0000259" key="3">
    <source>
        <dbReference type="Pfam" id="PF12588"/>
    </source>
</evidence>
<dbReference type="PANTHER" id="PTHR10067:SF9">
    <property type="entry name" value="PHOSPHATIDYLSERINE DECARBOXYLASE FAMILY PROTEIN (AFU_ORTHOLOGUE AFUA_7G01730)"/>
    <property type="match status" value="1"/>
</dbReference>
<keyword evidence="2" id="KW-0456">Lyase</keyword>
<accession>A0AAI9T7V3</accession>
<dbReference type="EMBL" id="LACB01000564">
    <property type="protein sequence ID" value="KAJ9482401.1"/>
    <property type="molecule type" value="Genomic_DNA"/>
</dbReference>
<keyword evidence="1" id="KW-0210">Decarboxylase</keyword>
<name>A0AAI9T7V3_PENTH</name>
<protein>
    <recommendedName>
        <fullName evidence="3">L-tryptophan decarboxylase PsiD-like domain-containing protein</fullName>
    </recommendedName>
</protein>
<evidence type="ECO:0000313" key="5">
    <source>
        <dbReference type="Proteomes" id="UP001227192"/>
    </source>
</evidence>
<evidence type="ECO:0000256" key="2">
    <source>
        <dbReference type="ARBA" id="ARBA00023239"/>
    </source>
</evidence>
<dbReference type="GO" id="GO:0004609">
    <property type="term" value="F:phosphatidylserine decarboxylase activity"/>
    <property type="evidence" value="ECO:0007669"/>
    <property type="project" value="InterPro"/>
</dbReference>
<dbReference type="InterPro" id="IPR022237">
    <property type="entry name" value="PsiD-like"/>
</dbReference>
<dbReference type="InterPro" id="IPR003817">
    <property type="entry name" value="PS_Dcarbxylase"/>
</dbReference>
<dbReference type="GO" id="GO:0005739">
    <property type="term" value="C:mitochondrion"/>
    <property type="evidence" value="ECO:0007669"/>
    <property type="project" value="TreeGrafter"/>
</dbReference>
<reference evidence="4" key="1">
    <citation type="submission" date="2015-06" db="EMBL/GenBank/DDBJ databases">
        <authorList>
            <person name="Nguyen H."/>
        </authorList>
    </citation>
    <scope>NUCLEOTIDE SEQUENCE</scope>
    <source>
        <strain evidence="4">DAOM 180753</strain>
    </source>
</reference>
<reference evidence="4" key="2">
    <citation type="journal article" date="2016" name="Fungal Biol.">
        <title>Ochratoxin A production by Penicillium thymicola.</title>
        <authorList>
            <person name="Nguyen H.D.T."/>
            <person name="McMullin D.R."/>
            <person name="Ponomareva E."/>
            <person name="Riley R."/>
            <person name="Pomraning K.R."/>
            <person name="Baker S.E."/>
            <person name="Seifert K.A."/>
        </authorList>
    </citation>
    <scope>NUCLEOTIDE SEQUENCE</scope>
    <source>
        <strain evidence="4">DAOM 180753</strain>
    </source>
</reference>
<dbReference type="GO" id="GO:0006646">
    <property type="term" value="P:phosphatidylethanolamine biosynthetic process"/>
    <property type="evidence" value="ECO:0007669"/>
    <property type="project" value="TreeGrafter"/>
</dbReference>
<feature type="domain" description="L-tryptophan decarboxylase PsiD-like" evidence="3">
    <location>
        <begin position="8"/>
        <end position="143"/>
    </location>
</feature>
<evidence type="ECO:0000313" key="4">
    <source>
        <dbReference type="EMBL" id="KAJ9482401.1"/>
    </source>
</evidence>
<dbReference type="Pfam" id="PF02666">
    <property type="entry name" value="PS_Dcarbxylase"/>
    <property type="match status" value="1"/>
</dbReference>
<sequence length="411" mass="45344">MANKQLDPTILDLQTSLESDTELHELCCSMIAEATSGRAVTAKGSFAISSVQTLMEQLDSAMSHAPEWPQATDDLHSLAGLPFNQTLLNLMETPSGRALFKRMEVNQHLKAILKKWAEFLETRDSLYVLNGRNGWLSRGAIAKLEDMANRATGHHRSFTELYECPNESDSDTLGFQSWDAFFSRRFKPDVRPLPCPRSLNTLPGTPILNSCESKPWQISRHCSVDDEFSLKGQLYSLRDMLGNDPLTDHFHNGTVYQGYLSALSYHGWHSPVSGTIVRVHYIDGSYFSQLPMSDPLAMEKSQSYLANVATRAVVIIETPEPSIGLVCFIAVGMGEVSSCVATVREGDHVEAGDEIGGFHYGGSTHCLVFSGKTHVEFEEHVGDEGVSTTCNVPVRGMLARCFPKPIEAIGR</sequence>
<gene>
    <name evidence="4" type="ORF">VN97_g11029</name>
</gene>
<dbReference type="Proteomes" id="UP001227192">
    <property type="component" value="Unassembled WGS sequence"/>
</dbReference>